<sequence>MEWEPAGLGGALVRGERLWSTGRCAWLNGTLGGGVVLGGERFLEHERQQPEARFDSGLRRAGLGAAAQNGCGDLIRGLMAPACGSSRIG</sequence>
<reference evidence="1" key="2">
    <citation type="journal article" date="2015" name="Data Brief">
        <title>Shoot transcriptome of the giant reed, Arundo donax.</title>
        <authorList>
            <person name="Barrero R.A."/>
            <person name="Guerrero F.D."/>
            <person name="Moolhuijzen P."/>
            <person name="Goolsby J.A."/>
            <person name="Tidwell J."/>
            <person name="Bellgard S.E."/>
            <person name="Bellgard M.I."/>
        </authorList>
    </citation>
    <scope>NUCLEOTIDE SEQUENCE</scope>
    <source>
        <tissue evidence="1">Shoot tissue taken approximately 20 cm above the soil surface</tissue>
    </source>
</reference>
<protein>
    <submittedName>
        <fullName evidence="1">Uncharacterized protein</fullName>
    </submittedName>
</protein>
<organism evidence="1">
    <name type="scientific">Arundo donax</name>
    <name type="common">Giant reed</name>
    <name type="synonym">Donax arundinaceus</name>
    <dbReference type="NCBI Taxonomy" id="35708"/>
    <lineage>
        <taxon>Eukaryota</taxon>
        <taxon>Viridiplantae</taxon>
        <taxon>Streptophyta</taxon>
        <taxon>Embryophyta</taxon>
        <taxon>Tracheophyta</taxon>
        <taxon>Spermatophyta</taxon>
        <taxon>Magnoliopsida</taxon>
        <taxon>Liliopsida</taxon>
        <taxon>Poales</taxon>
        <taxon>Poaceae</taxon>
        <taxon>PACMAD clade</taxon>
        <taxon>Arundinoideae</taxon>
        <taxon>Arundineae</taxon>
        <taxon>Arundo</taxon>
    </lineage>
</organism>
<dbReference type="AlphaFoldDB" id="A0A0A9D1J6"/>
<reference evidence="1" key="1">
    <citation type="submission" date="2014-09" db="EMBL/GenBank/DDBJ databases">
        <authorList>
            <person name="Magalhaes I.L.F."/>
            <person name="Oliveira U."/>
            <person name="Santos F.R."/>
            <person name="Vidigal T.H.D.A."/>
            <person name="Brescovit A.D."/>
            <person name="Santos A.J."/>
        </authorList>
    </citation>
    <scope>NUCLEOTIDE SEQUENCE</scope>
    <source>
        <tissue evidence="1">Shoot tissue taken approximately 20 cm above the soil surface</tissue>
    </source>
</reference>
<evidence type="ECO:0000313" key="1">
    <source>
        <dbReference type="EMBL" id="JAD80568.1"/>
    </source>
</evidence>
<name>A0A0A9D1J6_ARUDO</name>
<proteinExistence type="predicted"/>
<accession>A0A0A9D1J6</accession>
<dbReference type="EMBL" id="GBRH01217327">
    <property type="protein sequence ID" value="JAD80568.1"/>
    <property type="molecule type" value="Transcribed_RNA"/>
</dbReference>